<evidence type="ECO:0000313" key="3">
    <source>
        <dbReference type="Proteomes" id="UP000637643"/>
    </source>
</evidence>
<sequence>MTSSEVIPIRKNYLKIFRYVITLCVIAFAVSMFLYPYERIFTGLLTLSLSFVMLIQFIEFKTSNTEPEKEIRGWMSIVAFIMCLFASIYIFSTLK</sequence>
<dbReference type="EMBL" id="BMKR01000002">
    <property type="protein sequence ID" value="GGF63968.1"/>
    <property type="molecule type" value="Genomic_DNA"/>
</dbReference>
<keyword evidence="3" id="KW-1185">Reference proteome</keyword>
<feature type="transmembrane region" description="Helical" evidence="1">
    <location>
        <begin position="16"/>
        <end position="34"/>
    </location>
</feature>
<accession>A0A917FBR5</accession>
<name>A0A917FBR5_9BACL</name>
<reference evidence="2" key="2">
    <citation type="submission" date="2020-09" db="EMBL/GenBank/DDBJ databases">
        <authorList>
            <person name="Sun Q."/>
            <person name="Zhou Y."/>
        </authorList>
    </citation>
    <scope>NUCLEOTIDE SEQUENCE</scope>
    <source>
        <strain evidence="2">CGMCC 1.16134</strain>
    </source>
</reference>
<dbReference type="AlphaFoldDB" id="A0A917FBR5"/>
<organism evidence="2 3">
    <name type="scientific">Paenibacillus albidus</name>
    <dbReference type="NCBI Taxonomy" id="2041023"/>
    <lineage>
        <taxon>Bacteria</taxon>
        <taxon>Bacillati</taxon>
        <taxon>Bacillota</taxon>
        <taxon>Bacilli</taxon>
        <taxon>Bacillales</taxon>
        <taxon>Paenibacillaceae</taxon>
        <taxon>Paenibacillus</taxon>
    </lineage>
</organism>
<evidence type="ECO:0000256" key="1">
    <source>
        <dbReference type="SAM" id="Phobius"/>
    </source>
</evidence>
<keyword evidence="1" id="KW-0812">Transmembrane</keyword>
<reference evidence="2" key="1">
    <citation type="journal article" date="2014" name="Int. J. Syst. Evol. Microbiol.">
        <title>Complete genome sequence of Corynebacterium casei LMG S-19264T (=DSM 44701T), isolated from a smear-ripened cheese.</title>
        <authorList>
            <consortium name="US DOE Joint Genome Institute (JGI-PGF)"/>
            <person name="Walter F."/>
            <person name="Albersmeier A."/>
            <person name="Kalinowski J."/>
            <person name="Ruckert C."/>
        </authorList>
    </citation>
    <scope>NUCLEOTIDE SEQUENCE</scope>
    <source>
        <strain evidence="2">CGMCC 1.16134</strain>
    </source>
</reference>
<keyword evidence="1" id="KW-0472">Membrane</keyword>
<protein>
    <submittedName>
        <fullName evidence="2">Uncharacterized protein</fullName>
    </submittedName>
</protein>
<feature type="transmembrane region" description="Helical" evidence="1">
    <location>
        <begin position="71"/>
        <end position="91"/>
    </location>
</feature>
<keyword evidence="1" id="KW-1133">Transmembrane helix</keyword>
<feature type="transmembrane region" description="Helical" evidence="1">
    <location>
        <begin position="40"/>
        <end position="59"/>
    </location>
</feature>
<gene>
    <name evidence="2" type="ORF">GCM10010912_06280</name>
</gene>
<proteinExistence type="predicted"/>
<comment type="caution">
    <text evidence="2">The sequence shown here is derived from an EMBL/GenBank/DDBJ whole genome shotgun (WGS) entry which is preliminary data.</text>
</comment>
<dbReference type="Proteomes" id="UP000637643">
    <property type="component" value="Unassembled WGS sequence"/>
</dbReference>
<evidence type="ECO:0000313" key="2">
    <source>
        <dbReference type="EMBL" id="GGF63968.1"/>
    </source>
</evidence>